<dbReference type="InterPro" id="IPR001680">
    <property type="entry name" value="WD40_rpt"/>
</dbReference>
<dbReference type="PANTHER" id="PTHR24098">
    <property type="entry name" value="OUTER SEGMENT 5"/>
    <property type="match status" value="1"/>
</dbReference>
<dbReference type="FunFam" id="2.130.10.10:FF:000298">
    <property type="entry name" value="Intraflagellar transport 80 homolog (Chlamydomonas)"/>
    <property type="match status" value="1"/>
</dbReference>
<protein>
    <recommendedName>
        <fullName evidence="2">IFT80 second beta-propeller domain-containing protein</fullName>
    </recommendedName>
</protein>
<dbReference type="AlphaFoldDB" id="A0A914X0N8"/>
<sequence>MRLKLTMPREPKHTDTVTAVGWMTSDELISCSDDHQILKWNLVSIEASPFSTLPETLFPTDIHWFPRGLAGGAKKGGGSDSFVLTSTDGRFYLISKSGRVEKAVEAHKGAVLSARWSYDGSSLLTVGEDGAVKIWSRSGMLRSTLAQNGGSVYGGCWSPDNGRVLFCCGKQLTIKSLQANAKPTQWKAHDGVVLSVDWSATSNNIVSGGEDCKYKIFDDTFNILNRKFPFSVWDGFGRPLFASTAHEFPITAVSWSSEGDLFAVGSFNTLRLCDKAGWSHSLEKPRTGSIFNIRWSPDGTQLAGACGNGQVVFANIIEQRVEWRHLEAVQTKRKTVEVRDVTSEARDKLELKDRVTKLALGWGYLVVTTATQCYVFNSNSWNTPVITDLKEGSVSLIIMAAKCFLVVDGTTVSIQTYDGRPQCHLKIPGQRSDLLSERTVGLSNDTAVIRDKNDEKMIHLFDAVTGKPIGDGKVMHTQEILEIAIDQCGSSQERKVALIDKNNDCFLSSVKTYGSGRRILKIGTLLLSLIIEL</sequence>
<dbReference type="WBParaSite" id="PSAMB.scaffold59size90046.g1295.t1">
    <property type="protein sequence ID" value="PSAMB.scaffold59size90046.g1295.t1"/>
    <property type="gene ID" value="PSAMB.scaffold59size90046.g1295"/>
</dbReference>
<dbReference type="SMART" id="SM00320">
    <property type="entry name" value="WD40"/>
    <property type="match status" value="6"/>
</dbReference>
<dbReference type="GO" id="GO:0030992">
    <property type="term" value="C:intraciliary transport particle B"/>
    <property type="evidence" value="ECO:0007669"/>
    <property type="project" value="TreeGrafter"/>
</dbReference>
<keyword evidence="3" id="KW-1185">Reference proteome</keyword>
<evidence type="ECO:0000259" key="2">
    <source>
        <dbReference type="Pfam" id="PF23335"/>
    </source>
</evidence>
<dbReference type="Pfam" id="PF23335">
    <property type="entry name" value="Beta-prop_IFT80_2nd"/>
    <property type="match status" value="1"/>
</dbReference>
<dbReference type="Proteomes" id="UP000887566">
    <property type="component" value="Unplaced"/>
</dbReference>
<accession>A0A914X0N8</accession>
<keyword evidence="1" id="KW-0853">WD repeat</keyword>
<feature type="repeat" description="WD" evidence="1">
    <location>
        <begin position="186"/>
        <end position="218"/>
    </location>
</feature>
<dbReference type="PROSITE" id="PS50294">
    <property type="entry name" value="WD_REPEATS_REGION"/>
    <property type="match status" value="1"/>
</dbReference>
<reference evidence="4" key="1">
    <citation type="submission" date="2022-11" db="UniProtKB">
        <authorList>
            <consortium name="WormBaseParasite"/>
        </authorList>
    </citation>
    <scope>IDENTIFICATION</scope>
</reference>
<dbReference type="GO" id="GO:0060271">
    <property type="term" value="P:cilium assembly"/>
    <property type="evidence" value="ECO:0007669"/>
    <property type="project" value="TreeGrafter"/>
</dbReference>
<dbReference type="SUPFAM" id="SSF50978">
    <property type="entry name" value="WD40 repeat-like"/>
    <property type="match status" value="2"/>
</dbReference>
<evidence type="ECO:0000313" key="3">
    <source>
        <dbReference type="Proteomes" id="UP000887566"/>
    </source>
</evidence>
<dbReference type="PROSITE" id="PS50082">
    <property type="entry name" value="WD_REPEATS_2"/>
    <property type="match status" value="2"/>
</dbReference>
<evidence type="ECO:0000256" key="1">
    <source>
        <dbReference type="PROSITE-ProRule" id="PRU00221"/>
    </source>
</evidence>
<dbReference type="GO" id="GO:0005929">
    <property type="term" value="C:cilium"/>
    <property type="evidence" value="ECO:0007669"/>
    <property type="project" value="TreeGrafter"/>
</dbReference>
<dbReference type="Gene3D" id="2.130.10.10">
    <property type="entry name" value="YVTN repeat-like/Quinoprotein amine dehydrogenase"/>
    <property type="match status" value="2"/>
</dbReference>
<evidence type="ECO:0000313" key="4">
    <source>
        <dbReference type="WBParaSite" id="PSAMB.scaffold59size90046.g1295.t1"/>
    </source>
</evidence>
<organism evidence="3 4">
    <name type="scientific">Plectus sambesii</name>
    <dbReference type="NCBI Taxonomy" id="2011161"/>
    <lineage>
        <taxon>Eukaryota</taxon>
        <taxon>Metazoa</taxon>
        <taxon>Ecdysozoa</taxon>
        <taxon>Nematoda</taxon>
        <taxon>Chromadorea</taxon>
        <taxon>Plectida</taxon>
        <taxon>Plectina</taxon>
        <taxon>Plectoidea</taxon>
        <taxon>Plectidae</taxon>
        <taxon>Plectus</taxon>
    </lineage>
</organism>
<dbReference type="InterPro" id="IPR015943">
    <property type="entry name" value="WD40/YVTN_repeat-like_dom_sf"/>
</dbReference>
<dbReference type="Pfam" id="PF00400">
    <property type="entry name" value="WD40"/>
    <property type="match status" value="4"/>
</dbReference>
<feature type="repeat" description="WD" evidence="1">
    <location>
        <begin position="104"/>
        <end position="136"/>
    </location>
</feature>
<feature type="domain" description="IFT80 second beta-propeller" evidence="2">
    <location>
        <begin position="318"/>
        <end position="528"/>
    </location>
</feature>
<dbReference type="PANTHER" id="PTHR24098:SF0">
    <property type="entry name" value="OUTER SEGMENT 5"/>
    <property type="match status" value="1"/>
</dbReference>
<dbReference type="InterPro" id="IPR056456">
    <property type="entry name" value="Beta-prop_IFT80_2nd"/>
</dbReference>
<proteinExistence type="predicted"/>
<name>A0A914X0N8_9BILA</name>
<dbReference type="InterPro" id="IPR036322">
    <property type="entry name" value="WD40_repeat_dom_sf"/>
</dbReference>